<accession>A0ABS1SIB5</accession>
<dbReference type="Pfam" id="PF00534">
    <property type="entry name" value="Glycos_transf_1"/>
    <property type="match status" value="1"/>
</dbReference>
<dbReference type="EMBL" id="QYAC01000007">
    <property type="protein sequence ID" value="MBL3680303.1"/>
    <property type="molecule type" value="Genomic_DNA"/>
</dbReference>
<name>A0ABS1SIB5_9MICO</name>
<dbReference type="InterPro" id="IPR001296">
    <property type="entry name" value="Glyco_trans_1"/>
</dbReference>
<evidence type="ECO:0000256" key="3">
    <source>
        <dbReference type="ARBA" id="ARBA00022679"/>
    </source>
</evidence>
<protein>
    <recommendedName>
        <fullName evidence="1">D-inositol 3-phosphate glycosyltransferase</fullName>
    </recommendedName>
</protein>
<evidence type="ECO:0000313" key="6">
    <source>
        <dbReference type="EMBL" id="MBL3680303.1"/>
    </source>
</evidence>
<dbReference type="PANTHER" id="PTHR45947:SF3">
    <property type="entry name" value="SULFOQUINOVOSYL TRANSFERASE SQD2"/>
    <property type="match status" value="1"/>
</dbReference>
<evidence type="ECO:0000259" key="5">
    <source>
        <dbReference type="Pfam" id="PF13439"/>
    </source>
</evidence>
<evidence type="ECO:0000313" key="7">
    <source>
        <dbReference type="Proteomes" id="UP001645859"/>
    </source>
</evidence>
<keyword evidence="7" id="KW-1185">Reference proteome</keyword>
<dbReference type="Proteomes" id="UP001645859">
    <property type="component" value="Unassembled WGS sequence"/>
</dbReference>
<dbReference type="Gene3D" id="3.40.50.2000">
    <property type="entry name" value="Glycogen Phosphorylase B"/>
    <property type="match status" value="2"/>
</dbReference>
<keyword evidence="3" id="KW-0808">Transferase</keyword>
<keyword evidence="2" id="KW-0328">Glycosyltransferase</keyword>
<proteinExistence type="predicted"/>
<comment type="caution">
    <text evidence="6">The sequence shown here is derived from an EMBL/GenBank/DDBJ whole genome shotgun (WGS) entry which is preliminary data.</text>
</comment>
<gene>
    <name evidence="6" type="ORF">D3230_13545</name>
</gene>
<dbReference type="Pfam" id="PF13439">
    <property type="entry name" value="Glyco_transf_4"/>
    <property type="match status" value="1"/>
</dbReference>
<reference evidence="6 7" key="1">
    <citation type="submission" date="2018-09" db="EMBL/GenBank/DDBJ databases">
        <title>Comparative genomics of Leucobacter spp.</title>
        <authorList>
            <person name="Reis A.C."/>
            <person name="Kolvenbach B.A."/>
            <person name="Corvini P.F.X."/>
            <person name="Nunes O.C."/>
        </authorList>
    </citation>
    <scope>NUCLEOTIDE SEQUENCE [LARGE SCALE GENOMIC DNA]</scope>
    <source>
        <strain evidence="6 7">TAN 31504</strain>
    </source>
</reference>
<organism evidence="6 7">
    <name type="scientific">Leucobacter chromiireducens subsp. solipictus</name>
    <dbReference type="NCBI Taxonomy" id="398235"/>
    <lineage>
        <taxon>Bacteria</taxon>
        <taxon>Bacillati</taxon>
        <taxon>Actinomycetota</taxon>
        <taxon>Actinomycetes</taxon>
        <taxon>Micrococcales</taxon>
        <taxon>Microbacteriaceae</taxon>
        <taxon>Leucobacter</taxon>
    </lineage>
</organism>
<evidence type="ECO:0000256" key="1">
    <source>
        <dbReference type="ARBA" id="ARBA00021292"/>
    </source>
</evidence>
<dbReference type="SUPFAM" id="SSF53756">
    <property type="entry name" value="UDP-Glycosyltransferase/glycogen phosphorylase"/>
    <property type="match status" value="1"/>
</dbReference>
<dbReference type="InterPro" id="IPR028098">
    <property type="entry name" value="Glyco_trans_4-like_N"/>
</dbReference>
<dbReference type="InterPro" id="IPR050194">
    <property type="entry name" value="Glycosyltransferase_grp1"/>
</dbReference>
<evidence type="ECO:0000259" key="4">
    <source>
        <dbReference type="Pfam" id="PF00534"/>
    </source>
</evidence>
<feature type="domain" description="Glycosyl transferase family 1" evidence="4">
    <location>
        <begin position="231"/>
        <end position="377"/>
    </location>
</feature>
<feature type="domain" description="Glycosyltransferase subfamily 4-like N-terminal" evidence="5">
    <location>
        <begin position="41"/>
        <end position="205"/>
    </location>
</feature>
<dbReference type="PANTHER" id="PTHR45947">
    <property type="entry name" value="SULFOQUINOVOSYL TRANSFERASE SQD2"/>
    <property type="match status" value="1"/>
</dbReference>
<evidence type="ECO:0000256" key="2">
    <source>
        <dbReference type="ARBA" id="ARBA00022676"/>
    </source>
</evidence>
<sequence>MLFAHRRSFHPDEGLPHTVSTPDRPAPLRILIGCDTFLPDVNGAARFAERLAAGLVRRGEDVHVVAPATRRGRAGSFVETIEGEQMTVHRWASWRWYPHDWLRFVLPWRARGYARKLLDQLRPDVIHIQSHIVVGRALAKEGAKRGIRIVATNHVMPENVLDFTLLPERLKRVFVRWGWRDADRVLKRAAEVTTPTRRAADFLERNTHRRGVLPVSCGLRASDYTADLTPRRENRLVFVGRVTLEKEIDVILRAIPRVDPALNVSFTIVGDGDQRKQLEKLATELGIRERVRFTGRVTDEELRAELTQASIFVIASIAELQSIATMEAMASGLPILAADAMALPHLVHEGENGFLFQPGYDRELAERIEHVLRLSSAEYQAMQRASLDAVQVHDIDRTLDTFEALYRGETPAS</sequence>